<dbReference type="GO" id="GO:0005524">
    <property type="term" value="F:ATP binding"/>
    <property type="evidence" value="ECO:0007669"/>
    <property type="project" value="UniProtKB-KW"/>
</dbReference>
<reference evidence="7" key="1">
    <citation type="journal article" date="2023" name="Science">
        <title>Elucidation of the pathway for biosynthesis of saponin adjuvants from the soapbark tree.</title>
        <authorList>
            <person name="Reed J."/>
            <person name="Orme A."/>
            <person name="El-Demerdash A."/>
            <person name="Owen C."/>
            <person name="Martin L.B.B."/>
            <person name="Misra R.C."/>
            <person name="Kikuchi S."/>
            <person name="Rejzek M."/>
            <person name="Martin A.C."/>
            <person name="Harkess A."/>
            <person name="Leebens-Mack J."/>
            <person name="Louveau T."/>
            <person name="Stephenson M.J."/>
            <person name="Osbourn A."/>
        </authorList>
    </citation>
    <scope>NUCLEOTIDE SEQUENCE</scope>
    <source>
        <strain evidence="7">S10</strain>
    </source>
</reference>
<keyword evidence="8" id="KW-1185">Reference proteome</keyword>
<accession>A0AAD7PCK4</accession>
<gene>
    <name evidence="7" type="ORF">O6P43_026741</name>
</gene>
<evidence type="ECO:0000256" key="2">
    <source>
        <dbReference type="ARBA" id="ARBA00022741"/>
    </source>
</evidence>
<keyword evidence="2" id="KW-0547">Nucleotide-binding</keyword>
<dbReference type="Proteomes" id="UP001163823">
    <property type="component" value="Chromosome 11"/>
</dbReference>
<dbReference type="GO" id="GO:0005739">
    <property type="term" value="C:mitochondrion"/>
    <property type="evidence" value="ECO:0007669"/>
    <property type="project" value="TreeGrafter"/>
</dbReference>
<evidence type="ECO:0000256" key="4">
    <source>
        <dbReference type="ARBA" id="ARBA00022917"/>
    </source>
</evidence>
<dbReference type="GO" id="GO:0004816">
    <property type="term" value="F:asparagine-tRNA ligase activity"/>
    <property type="evidence" value="ECO:0007669"/>
    <property type="project" value="TreeGrafter"/>
</dbReference>
<dbReference type="AlphaFoldDB" id="A0AAD7PCK4"/>
<dbReference type="KEGG" id="qsa:O6P43_026741"/>
<name>A0AAD7PCK4_QUISA</name>
<proteinExistence type="predicted"/>
<protein>
    <submittedName>
        <fullName evidence="7">Cytoplasmic asparagine-tRNA ligase</fullName>
    </submittedName>
</protein>
<comment type="caution">
    <text evidence="7">The sequence shown here is derived from an EMBL/GenBank/DDBJ whole genome shotgun (WGS) entry which is preliminary data.</text>
</comment>
<dbReference type="SUPFAM" id="SSF55681">
    <property type="entry name" value="Class II aaRS and biotin synthetases"/>
    <property type="match status" value="1"/>
</dbReference>
<dbReference type="InterPro" id="IPR045864">
    <property type="entry name" value="aa-tRNA-synth_II/BPL/LPL"/>
</dbReference>
<dbReference type="EMBL" id="JARAOO010000011">
    <property type="protein sequence ID" value="KAJ7950561.1"/>
    <property type="molecule type" value="Genomic_DNA"/>
</dbReference>
<keyword evidence="4" id="KW-0648">Protein biosynthesis</keyword>
<evidence type="ECO:0000256" key="3">
    <source>
        <dbReference type="ARBA" id="ARBA00022840"/>
    </source>
</evidence>
<organism evidence="7 8">
    <name type="scientific">Quillaja saponaria</name>
    <name type="common">Soap bark tree</name>
    <dbReference type="NCBI Taxonomy" id="32244"/>
    <lineage>
        <taxon>Eukaryota</taxon>
        <taxon>Viridiplantae</taxon>
        <taxon>Streptophyta</taxon>
        <taxon>Embryophyta</taxon>
        <taxon>Tracheophyta</taxon>
        <taxon>Spermatophyta</taxon>
        <taxon>Magnoliopsida</taxon>
        <taxon>eudicotyledons</taxon>
        <taxon>Gunneridae</taxon>
        <taxon>Pentapetalae</taxon>
        <taxon>rosids</taxon>
        <taxon>fabids</taxon>
        <taxon>Fabales</taxon>
        <taxon>Quillajaceae</taxon>
        <taxon>Quillaja</taxon>
    </lineage>
</organism>
<keyword evidence="3" id="KW-0067">ATP-binding</keyword>
<keyword evidence="5" id="KW-0030">Aminoacyl-tRNA synthetase</keyword>
<dbReference type="GO" id="GO:0006421">
    <property type="term" value="P:asparaginyl-tRNA aminoacylation"/>
    <property type="evidence" value="ECO:0007669"/>
    <property type="project" value="TreeGrafter"/>
</dbReference>
<dbReference type="PANTHER" id="PTHR22594">
    <property type="entry name" value="ASPARTYL/LYSYL-TRNA SYNTHETASE"/>
    <property type="match status" value="1"/>
</dbReference>
<dbReference type="Gene3D" id="3.30.930.10">
    <property type="entry name" value="Bira Bifunctional Protein, Domain 2"/>
    <property type="match status" value="1"/>
</dbReference>
<sequence>MSFVAKRIDSNCIDHLKSMTSCSFEKISYTEAINFLKQPPQVAEKTFETNLEWGVALTAEHLSYLADDIYKKPVIIYNYPIEVKPFYVHLNDDGKTVAAFDIVVPRVGTLVSGSQNEERLDMITARTKELHLPTEQYEWYLDLRRHGTVKHSGFTLRFDLMALFITGLTNVRDVIPFPRSYGKANN</sequence>
<evidence type="ECO:0000256" key="1">
    <source>
        <dbReference type="ARBA" id="ARBA00022598"/>
    </source>
</evidence>
<feature type="domain" description="Aminoacyl-tRNA synthetase class II (D/K/N)" evidence="6">
    <location>
        <begin position="12"/>
        <end position="179"/>
    </location>
</feature>
<keyword evidence="1 7" id="KW-0436">Ligase</keyword>
<evidence type="ECO:0000313" key="8">
    <source>
        <dbReference type="Proteomes" id="UP001163823"/>
    </source>
</evidence>
<evidence type="ECO:0000259" key="6">
    <source>
        <dbReference type="Pfam" id="PF00152"/>
    </source>
</evidence>
<dbReference type="Pfam" id="PF00152">
    <property type="entry name" value="tRNA-synt_2"/>
    <property type="match status" value="1"/>
</dbReference>
<evidence type="ECO:0000256" key="5">
    <source>
        <dbReference type="ARBA" id="ARBA00023146"/>
    </source>
</evidence>
<evidence type="ECO:0000313" key="7">
    <source>
        <dbReference type="EMBL" id="KAJ7950561.1"/>
    </source>
</evidence>
<dbReference type="PANTHER" id="PTHR22594:SF36">
    <property type="entry name" value="ASPARAGINE--TRNA LIGASE, CYTOPLASMIC 2"/>
    <property type="match status" value="1"/>
</dbReference>
<dbReference type="InterPro" id="IPR004364">
    <property type="entry name" value="Aa-tRNA-synt_II"/>
</dbReference>